<dbReference type="KEGG" id="csn:Cyast_2718"/>
<reference evidence="2" key="1">
    <citation type="journal article" date="2013" name="Proc. Natl. Acad. Sci. U.S.A.">
        <title>Improving the coverage of the cyanobacterial phylum using diversity-driven genome sequencing.</title>
        <authorList>
            <person name="Shih P.M."/>
            <person name="Wu D."/>
            <person name="Latifi A."/>
            <person name="Axen S.D."/>
            <person name="Fewer D.P."/>
            <person name="Talla E."/>
            <person name="Calteau A."/>
            <person name="Cai F."/>
            <person name="Tandeau de Marsac N."/>
            <person name="Rippka R."/>
            <person name="Herdman M."/>
            <person name="Sivonen K."/>
            <person name="Coursin T."/>
            <person name="Laurent T."/>
            <person name="Goodwin L."/>
            <person name="Nolan M."/>
            <person name="Davenport K.W."/>
            <person name="Han C.S."/>
            <person name="Rubin E.M."/>
            <person name="Eisen J.A."/>
            <person name="Woyke T."/>
            <person name="Gugger M."/>
            <person name="Kerfeld C.A."/>
        </authorList>
    </citation>
    <scope>NUCLEOTIDE SEQUENCE [LARGE SCALE GENOMIC DNA]</scope>
    <source>
        <strain evidence="2">ATCC 29140 / PCC 7202</strain>
    </source>
</reference>
<gene>
    <name evidence="1" type="ordered locus">Cyast_2718</name>
</gene>
<dbReference type="BioCyc" id="CSTA292563:G1353-2723-MONOMER"/>
<dbReference type="EMBL" id="CP003940">
    <property type="protein sequence ID" value="AFZ48661.1"/>
    <property type="molecule type" value="Genomic_DNA"/>
</dbReference>
<proteinExistence type="predicted"/>
<sequence>MNKTLKNINYLSLISPLVLIILCVLSIGQLQKPLLTRQIDLTPQDIQQQETLTRTQLHLIQTLPTIGYDNIIAGWNFLNFVQYFGDGNARDITGYSLVPEYYRIIVNKDPRFVTSYLFLDTATSLFAGRPDISVELMEQGLQHLSPEIPSAYLVWTYKGINELLFLGRTQDAKQSYQTASEWAKIENTETSIAIRQRALETAQFLENNPDSRSARASAWMMILGNAREEEVRQLALQQLDELGAQITIDGNNLSVTIPQDDP</sequence>
<dbReference type="HOGENOM" id="CLU_086346_0_0_3"/>
<dbReference type="eggNOG" id="COG0457">
    <property type="taxonomic scope" value="Bacteria"/>
</dbReference>
<name>K9YNZ5_CYASC</name>
<dbReference type="AlphaFoldDB" id="K9YNZ5"/>
<evidence type="ECO:0000313" key="1">
    <source>
        <dbReference type="EMBL" id="AFZ48661.1"/>
    </source>
</evidence>
<organism evidence="1 2">
    <name type="scientific">Cyanobacterium stanieri (strain ATCC 29140 / PCC 7202)</name>
    <dbReference type="NCBI Taxonomy" id="292563"/>
    <lineage>
        <taxon>Bacteria</taxon>
        <taxon>Bacillati</taxon>
        <taxon>Cyanobacteriota</taxon>
        <taxon>Cyanophyceae</taxon>
        <taxon>Oscillatoriophycideae</taxon>
        <taxon>Chroococcales</taxon>
        <taxon>Geminocystaceae</taxon>
        <taxon>Cyanobacterium</taxon>
    </lineage>
</organism>
<keyword evidence="2" id="KW-1185">Reference proteome</keyword>
<accession>K9YNZ5</accession>
<evidence type="ECO:0000313" key="2">
    <source>
        <dbReference type="Proteomes" id="UP000010483"/>
    </source>
</evidence>
<dbReference type="Proteomes" id="UP000010483">
    <property type="component" value="Chromosome"/>
</dbReference>
<protein>
    <submittedName>
        <fullName evidence="1">Uncharacterized protein</fullName>
    </submittedName>
</protein>
<dbReference type="STRING" id="292563.Cyast_2718"/>